<name>A0A2K8P4Z5_9MOLU</name>
<proteinExistence type="predicted"/>
<evidence type="ECO:0000313" key="3">
    <source>
        <dbReference type="Proteomes" id="UP000232223"/>
    </source>
</evidence>
<feature type="transmembrane region" description="Helical" evidence="1">
    <location>
        <begin position="179"/>
        <end position="201"/>
    </location>
</feature>
<evidence type="ECO:0000313" key="2">
    <source>
        <dbReference type="EMBL" id="ATZ21817.1"/>
    </source>
</evidence>
<feature type="transmembrane region" description="Helical" evidence="1">
    <location>
        <begin position="104"/>
        <end position="131"/>
    </location>
</feature>
<feature type="transmembrane region" description="Helical" evidence="1">
    <location>
        <begin position="68"/>
        <end position="92"/>
    </location>
</feature>
<dbReference type="KEGG" id="mtab:MTABA_v1c06250"/>
<dbReference type="AlphaFoldDB" id="A0A2K8P4Z5"/>
<keyword evidence="1" id="KW-0472">Membrane</keyword>
<keyword evidence="3" id="KW-1185">Reference proteome</keyword>
<keyword evidence="1" id="KW-1133">Transmembrane helix</keyword>
<dbReference type="NCBIfam" id="NF043064">
    <property type="entry name" value="MMSYN1_0877"/>
    <property type="match status" value="1"/>
</dbReference>
<sequence length="259" mass="29906">MSAKVKQFLFTFFAVRPASLVSGFFISKGYTMNKKYKLWNYKYDFAEINFKNWKEVFRDTFRLNTRKVALLSMLFTLEILMTIISKVVMGIAIPMIAGVYTIEISFFIILVIYLCSNYIYASILSIGAIWFRLLLGSEPIGLLSMMISDMTFLTLFAIIFFILKKLILLKTEFKNQIKIFIFLVCLAGLVSMVGSGFISMICNDKFIFNMYYLSNDGSGYWEMLLWVGFGVTLAKYIINIILFISTIKILFILIKQSRA</sequence>
<reference evidence="2 3" key="1">
    <citation type="submission" date="2017-11" db="EMBL/GenBank/DDBJ databases">
        <title>Genome sequence of Mesoplasma tabanidae BARC 857 (ATCC 49584).</title>
        <authorList>
            <person name="Lo W.-S."/>
            <person name="Kuo C.-H."/>
        </authorList>
    </citation>
    <scope>NUCLEOTIDE SEQUENCE [LARGE SCALE GENOMIC DNA]</scope>
    <source>
        <strain evidence="2 3">BARC 857</strain>
    </source>
</reference>
<protein>
    <recommendedName>
        <fullName evidence="4">Riboflavin transporter</fullName>
    </recommendedName>
</protein>
<evidence type="ECO:0000256" key="1">
    <source>
        <dbReference type="SAM" id="Phobius"/>
    </source>
</evidence>
<gene>
    <name evidence="2" type="ORF">MTABA_v1c06250</name>
</gene>
<dbReference type="InterPro" id="IPR053647">
    <property type="entry name" value="Riboflavin_Transporter_RibV"/>
</dbReference>
<dbReference type="EMBL" id="CP024969">
    <property type="protein sequence ID" value="ATZ21817.1"/>
    <property type="molecule type" value="Genomic_DNA"/>
</dbReference>
<keyword evidence="1" id="KW-0812">Transmembrane</keyword>
<accession>A0A2K8P4Z5</accession>
<feature type="transmembrane region" description="Helical" evidence="1">
    <location>
        <begin position="221"/>
        <end position="254"/>
    </location>
</feature>
<dbReference type="Proteomes" id="UP000232223">
    <property type="component" value="Chromosome"/>
</dbReference>
<dbReference type="Gene3D" id="1.10.1760.20">
    <property type="match status" value="1"/>
</dbReference>
<evidence type="ECO:0008006" key="4">
    <source>
        <dbReference type="Google" id="ProtNLM"/>
    </source>
</evidence>
<feature type="transmembrane region" description="Helical" evidence="1">
    <location>
        <begin position="143"/>
        <end position="167"/>
    </location>
</feature>
<organism evidence="2 3">
    <name type="scientific">Mesoplasma tabanidae</name>
    <dbReference type="NCBI Taxonomy" id="219745"/>
    <lineage>
        <taxon>Bacteria</taxon>
        <taxon>Bacillati</taxon>
        <taxon>Mycoplasmatota</taxon>
        <taxon>Mollicutes</taxon>
        <taxon>Entomoplasmatales</taxon>
        <taxon>Entomoplasmataceae</taxon>
        <taxon>Mesoplasma</taxon>
    </lineage>
</organism>